<feature type="region of interest" description="Disordered" evidence="2">
    <location>
        <begin position="62"/>
        <end position="95"/>
    </location>
</feature>
<feature type="compositionally biased region" description="Polar residues" evidence="2">
    <location>
        <begin position="19"/>
        <end position="29"/>
    </location>
</feature>
<reference evidence="4" key="1">
    <citation type="submission" date="2020-06" db="EMBL/GenBank/DDBJ databases">
        <authorList>
            <consortium name="Wellcome Sanger Institute Data Sharing"/>
        </authorList>
    </citation>
    <scope>NUCLEOTIDE SEQUENCE [LARGE SCALE GENOMIC DNA]</scope>
</reference>
<dbReference type="Ensembl" id="ENSGWIT00000044055.1">
    <property type="protein sequence ID" value="ENSGWIP00000040550.1"/>
    <property type="gene ID" value="ENSGWIG00000020481.1"/>
</dbReference>
<dbReference type="CDD" id="cd23024">
    <property type="entry name" value="zf-HIT_ZNHIT2-3"/>
    <property type="match status" value="1"/>
</dbReference>
<evidence type="ECO:0000256" key="1">
    <source>
        <dbReference type="PROSITE-ProRule" id="PRU00453"/>
    </source>
</evidence>
<feature type="region of interest" description="Disordered" evidence="2">
    <location>
        <begin position="1"/>
        <end position="29"/>
    </location>
</feature>
<dbReference type="Pfam" id="PF04438">
    <property type="entry name" value="zf-HIT"/>
    <property type="match status" value="1"/>
</dbReference>
<accession>A0A8C5H5Z5</accession>
<keyword evidence="1" id="KW-0862">Zinc</keyword>
<evidence type="ECO:0000313" key="5">
    <source>
        <dbReference type="Proteomes" id="UP000694680"/>
    </source>
</evidence>
<dbReference type="PANTHER" id="PTHR15555">
    <property type="entry name" value="ZINC FINGER HIT DOMAIN CONTAINING PROTEIN 2 PROTEIN FON -RELATED"/>
    <property type="match status" value="1"/>
</dbReference>
<keyword evidence="1" id="KW-0479">Metal-binding</keyword>
<reference evidence="4" key="2">
    <citation type="submission" date="2025-08" db="UniProtKB">
        <authorList>
            <consortium name="Ensembl"/>
        </authorList>
    </citation>
    <scope>IDENTIFICATION</scope>
</reference>
<organism evidence="4 5">
    <name type="scientific">Gouania willdenowi</name>
    <name type="common">Blunt-snouted clingfish</name>
    <name type="synonym">Lepadogaster willdenowi</name>
    <dbReference type="NCBI Taxonomy" id="441366"/>
    <lineage>
        <taxon>Eukaryota</taxon>
        <taxon>Metazoa</taxon>
        <taxon>Chordata</taxon>
        <taxon>Craniata</taxon>
        <taxon>Vertebrata</taxon>
        <taxon>Euteleostomi</taxon>
        <taxon>Actinopterygii</taxon>
        <taxon>Neopterygii</taxon>
        <taxon>Teleostei</taxon>
        <taxon>Neoteleostei</taxon>
        <taxon>Acanthomorphata</taxon>
        <taxon>Ovalentaria</taxon>
        <taxon>Blenniimorphae</taxon>
        <taxon>Blenniiformes</taxon>
        <taxon>Gobiesocoidei</taxon>
        <taxon>Gobiesocidae</taxon>
        <taxon>Gobiesocinae</taxon>
        <taxon>Gouania</taxon>
    </lineage>
</organism>
<dbReference type="PANTHER" id="PTHR15555:SF0">
    <property type="entry name" value="ZINC FINGER HIT DOMAIN-CONTAINING PROTEIN 2"/>
    <property type="match status" value="1"/>
</dbReference>
<keyword evidence="5" id="KW-1185">Reference proteome</keyword>
<sequence length="601" mass="66954">MPTGGPKQQLSKGRHKARNSSAEGFTSESAVERLAMVTVHSQSTKSEMNPVIRRRLPPSVRSLLTDIGPKEEWTDADSDPEPNTKDGILLPSRCEPQEGFLTPAKLQDDGSDQGRSAVCMLCHRKPSCYTCPRCNLQYCGLSCYQSPDHSTCSEEFYKDSVMQELKEMGKTEADARKKMQQILLGLKQKAEVTDGGLERLLREEGIVGDDDGEDETSEKVQVMELLSRVAELQQSAGGSETEIEAILGKLQKIGGGEPLIGDDEEDAGNIDEEQSLADRLSALNLEELQDEELWELLNDKERESFARMMKDGTVAELVTPWKPWWEEHEGGRVLVEVLQDEFTKPVQEQDAKMETKNEKECTTVTKYKRLQEKKKSDKTSKSQNAPKISSKIPKLSSLCANPSPLVCYSVVNALYGYSFALRLFNGDPDSLIFEFSDMVLALSEALSSSRVFNSIQEALECGESLVLGGGFLDKDDPLAPSRAVEAVAHIMTGRSQKDVMGYCLAALQQLRSLLLKARSALGKDGEEGTRRHKFFLASKKCEFLQAWVVDNADQLHGAAMEVWSEHGRRESVRKTMEKEKTVVEGNLRKERQKGKMIEELS</sequence>
<feature type="domain" description="HIT-type" evidence="3">
    <location>
        <begin position="119"/>
        <end position="152"/>
    </location>
</feature>
<gene>
    <name evidence="4" type="primary">znhit2</name>
</gene>
<evidence type="ECO:0000313" key="4">
    <source>
        <dbReference type="Ensembl" id="ENSGWIP00000040550.1"/>
    </source>
</evidence>
<feature type="compositionally biased region" description="Polar residues" evidence="2">
    <location>
        <begin position="1"/>
        <end position="11"/>
    </location>
</feature>
<keyword evidence="1" id="KW-0863">Zinc-finger</keyword>
<dbReference type="AlphaFoldDB" id="A0A8C5H5Z5"/>
<proteinExistence type="predicted"/>
<dbReference type="Gene3D" id="3.30.60.190">
    <property type="match status" value="1"/>
</dbReference>
<name>A0A8C5H5Z5_GOUWI</name>
<dbReference type="Proteomes" id="UP000694680">
    <property type="component" value="Chromosome 15"/>
</dbReference>
<dbReference type="PROSITE" id="PS51083">
    <property type="entry name" value="ZF_HIT"/>
    <property type="match status" value="1"/>
</dbReference>
<reference evidence="4" key="3">
    <citation type="submission" date="2025-09" db="UniProtKB">
        <authorList>
            <consortium name="Ensembl"/>
        </authorList>
    </citation>
    <scope>IDENTIFICATION</scope>
</reference>
<evidence type="ECO:0000256" key="2">
    <source>
        <dbReference type="SAM" id="MobiDB-lite"/>
    </source>
</evidence>
<dbReference type="SUPFAM" id="SSF144232">
    <property type="entry name" value="HIT/MYND zinc finger-like"/>
    <property type="match status" value="1"/>
</dbReference>
<dbReference type="GO" id="GO:0008270">
    <property type="term" value="F:zinc ion binding"/>
    <property type="evidence" value="ECO:0007669"/>
    <property type="project" value="UniProtKB-UniRule"/>
</dbReference>
<dbReference type="InterPro" id="IPR007529">
    <property type="entry name" value="Znf_HIT"/>
</dbReference>
<protein>
    <recommendedName>
        <fullName evidence="3">HIT-type domain-containing protein</fullName>
    </recommendedName>
</protein>
<dbReference type="InterPro" id="IPR039646">
    <property type="entry name" value="ZNHIT2"/>
</dbReference>
<evidence type="ECO:0000259" key="3">
    <source>
        <dbReference type="PROSITE" id="PS51083"/>
    </source>
</evidence>